<dbReference type="EMBL" id="CAJVCH010258482">
    <property type="protein sequence ID" value="CAG7733878.1"/>
    <property type="molecule type" value="Genomic_DNA"/>
</dbReference>
<keyword evidence="2" id="KW-1185">Reference proteome</keyword>
<name>A0A8J2P0N1_9HEXA</name>
<accession>A0A8J2P0N1</accession>
<reference evidence="1" key="1">
    <citation type="submission" date="2021-06" db="EMBL/GenBank/DDBJ databases">
        <authorList>
            <person name="Hodson N. C."/>
            <person name="Mongue J. A."/>
            <person name="Jaron S. K."/>
        </authorList>
    </citation>
    <scope>NUCLEOTIDE SEQUENCE</scope>
</reference>
<protein>
    <submittedName>
        <fullName evidence="1">Uncharacterized protein</fullName>
    </submittedName>
</protein>
<dbReference type="Proteomes" id="UP000708208">
    <property type="component" value="Unassembled WGS sequence"/>
</dbReference>
<sequence>MNKSRVYLAANCAQQLIKA</sequence>
<feature type="non-terminal residue" evidence="1">
    <location>
        <position position="1"/>
    </location>
</feature>
<dbReference type="AlphaFoldDB" id="A0A8J2P0N1"/>
<evidence type="ECO:0000313" key="2">
    <source>
        <dbReference type="Proteomes" id="UP000708208"/>
    </source>
</evidence>
<proteinExistence type="predicted"/>
<gene>
    <name evidence="1" type="ORF">AFUS01_LOCUS22299</name>
</gene>
<evidence type="ECO:0000313" key="1">
    <source>
        <dbReference type="EMBL" id="CAG7733878.1"/>
    </source>
</evidence>
<comment type="caution">
    <text evidence="1">The sequence shown here is derived from an EMBL/GenBank/DDBJ whole genome shotgun (WGS) entry which is preliminary data.</text>
</comment>
<organism evidence="1 2">
    <name type="scientific">Allacma fusca</name>
    <dbReference type="NCBI Taxonomy" id="39272"/>
    <lineage>
        <taxon>Eukaryota</taxon>
        <taxon>Metazoa</taxon>
        <taxon>Ecdysozoa</taxon>
        <taxon>Arthropoda</taxon>
        <taxon>Hexapoda</taxon>
        <taxon>Collembola</taxon>
        <taxon>Symphypleona</taxon>
        <taxon>Sminthuridae</taxon>
        <taxon>Allacma</taxon>
    </lineage>
</organism>